<keyword evidence="5" id="KW-0808">Transferase</keyword>
<comment type="cofactor">
    <cofactor evidence="1">
        <name>Mg(2+)</name>
        <dbReference type="ChEBI" id="CHEBI:18420"/>
    </cofactor>
</comment>
<dbReference type="EC" id="2.7.7.24" evidence="3"/>
<accession>A0ABV4V2A8</accession>
<proteinExistence type="inferred from homology"/>
<dbReference type="PANTHER" id="PTHR43532">
    <property type="entry name" value="GLUCOSE-1-PHOSPHATE THYMIDYLYLTRANSFERASE"/>
    <property type="match status" value="1"/>
</dbReference>
<comment type="catalytic activity">
    <reaction evidence="11">
        <text>dTTP + alpha-D-glucose 1-phosphate + H(+) = dTDP-alpha-D-glucose + diphosphate</text>
        <dbReference type="Rhea" id="RHEA:15225"/>
        <dbReference type="ChEBI" id="CHEBI:15378"/>
        <dbReference type="ChEBI" id="CHEBI:33019"/>
        <dbReference type="ChEBI" id="CHEBI:37568"/>
        <dbReference type="ChEBI" id="CHEBI:57477"/>
        <dbReference type="ChEBI" id="CHEBI:58601"/>
        <dbReference type="EC" id="2.7.7.24"/>
    </reaction>
</comment>
<evidence type="ECO:0000259" key="12">
    <source>
        <dbReference type="Pfam" id="PF00483"/>
    </source>
</evidence>
<dbReference type="RefSeq" id="WP_373953855.1">
    <property type="nucleotide sequence ID" value="NZ_JBHDLN010000009.1"/>
</dbReference>
<dbReference type="InterPro" id="IPR005907">
    <property type="entry name" value="G1P_thy_trans_s"/>
</dbReference>
<dbReference type="Proteomes" id="UP001575622">
    <property type="component" value="Unassembled WGS sequence"/>
</dbReference>
<dbReference type="SUPFAM" id="SSF53448">
    <property type="entry name" value="Nucleotide-diphospho-sugar transferases"/>
    <property type="match status" value="1"/>
</dbReference>
<evidence type="ECO:0000256" key="2">
    <source>
        <dbReference type="ARBA" id="ARBA00010480"/>
    </source>
</evidence>
<protein>
    <recommendedName>
        <fullName evidence="4">Glucose-1-phosphate thymidylyltransferase</fullName>
        <ecNumber evidence="3">2.7.7.24</ecNumber>
    </recommendedName>
    <alternativeName>
        <fullName evidence="10">dTDP-glucose pyrophosphorylase</fullName>
    </alternativeName>
    <alternativeName>
        <fullName evidence="9">dTDP-glucose synthase</fullName>
    </alternativeName>
</protein>
<evidence type="ECO:0000256" key="11">
    <source>
        <dbReference type="ARBA" id="ARBA00049336"/>
    </source>
</evidence>
<keyword evidence="7" id="KW-0479">Metal-binding</keyword>
<feature type="domain" description="Nucleotidyl transferase" evidence="12">
    <location>
        <begin position="2"/>
        <end position="112"/>
    </location>
</feature>
<evidence type="ECO:0000256" key="8">
    <source>
        <dbReference type="ARBA" id="ARBA00022842"/>
    </source>
</evidence>
<dbReference type="InterPro" id="IPR029044">
    <property type="entry name" value="Nucleotide-diphossugar_trans"/>
</dbReference>
<keyword evidence="14" id="KW-1185">Reference proteome</keyword>
<organism evidence="13 14">
    <name type="scientific">Paenibacillus oleatilyticus</name>
    <dbReference type="NCBI Taxonomy" id="2594886"/>
    <lineage>
        <taxon>Bacteria</taxon>
        <taxon>Bacillati</taxon>
        <taxon>Bacillota</taxon>
        <taxon>Bacilli</taxon>
        <taxon>Bacillales</taxon>
        <taxon>Paenibacillaceae</taxon>
        <taxon>Paenibacillus</taxon>
    </lineage>
</organism>
<evidence type="ECO:0000256" key="6">
    <source>
        <dbReference type="ARBA" id="ARBA00022695"/>
    </source>
</evidence>
<dbReference type="PANTHER" id="PTHR43532:SF1">
    <property type="entry name" value="GLUCOSE-1-PHOSPHATE THYMIDYLYLTRANSFERASE 1"/>
    <property type="match status" value="1"/>
</dbReference>
<evidence type="ECO:0000256" key="3">
    <source>
        <dbReference type="ARBA" id="ARBA00012461"/>
    </source>
</evidence>
<dbReference type="Pfam" id="PF00483">
    <property type="entry name" value="NTP_transferase"/>
    <property type="match status" value="1"/>
</dbReference>
<evidence type="ECO:0000256" key="7">
    <source>
        <dbReference type="ARBA" id="ARBA00022723"/>
    </source>
</evidence>
<evidence type="ECO:0000256" key="10">
    <source>
        <dbReference type="ARBA" id="ARBA00032598"/>
    </source>
</evidence>
<evidence type="ECO:0000256" key="9">
    <source>
        <dbReference type="ARBA" id="ARBA00032492"/>
    </source>
</evidence>
<sequence>MTRFLNKHLLPVGPYPMIHYAISKLAEAGIRDILLVTGKYSGGLFMDYIGREWNVRISFKVQEEPGGIAQALALAEGFVSPSEKFVVLLGDNLFEDSPTEEFARFREQPEQARVRTVQPSARGEMEITDVDNMYAARGMLSYGIPSGWWIDAGTHLSFREAAQRIAGEVTLRPIFSA</sequence>
<dbReference type="Gene3D" id="3.90.550.10">
    <property type="entry name" value="Spore Coat Polysaccharide Biosynthesis Protein SpsA, Chain A"/>
    <property type="match status" value="2"/>
</dbReference>
<reference evidence="13 14" key="1">
    <citation type="submission" date="2024-09" db="EMBL/GenBank/DDBJ databases">
        <authorList>
            <person name="Makale K.P.P."/>
            <person name="Makhzoum A."/>
            <person name="Rantong G."/>
            <person name="Rahube T.O."/>
        </authorList>
    </citation>
    <scope>NUCLEOTIDE SEQUENCE [LARGE SCALE GENOMIC DNA]</scope>
    <source>
        <strain evidence="13 14">KM_D13</strain>
    </source>
</reference>
<gene>
    <name evidence="13" type="ORF">ACEU3E_18575</name>
</gene>
<evidence type="ECO:0000256" key="1">
    <source>
        <dbReference type="ARBA" id="ARBA00001946"/>
    </source>
</evidence>
<dbReference type="EMBL" id="JBHDLN010000009">
    <property type="protein sequence ID" value="MFB0844192.1"/>
    <property type="molecule type" value="Genomic_DNA"/>
</dbReference>
<evidence type="ECO:0000256" key="4">
    <source>
        <dbReference type="ARBA" id="ARBA00017654"/>
    </source>
</evidence>
<evidence type="ECO:0000313" key="13">
    <source>
        <dbReference type="EMBL" id="MFB0844192.1"/>
    </source>
</evidence>
<evidence type="ECO:0000256" key="5">
    <source>
        <dbReference type="ARBA" id="ARBA00022679"/>
    </source>
</evidence>
<dbReference type="InterPro" id="IPR005835">
    <property type="entry name" value="NTP_transferase_dom"/>
</dbReference>
<name>A0ABV4V2A8_9BACL</name>
<evidence type="ECO:0000313" key="14">
    <source>
        <dbReference type="Proteomes" id="UP001575622"/>
    </source>
</evidence>
<comment type="similarity">
    <text evidence="2">Belongs to the glucose-1-phosphate thymidylyltransferase family.</text>
</comment>
<keyword evidence="8" id="KW-0460">Magnesium</keyword>
<keyword evidence="6" id="KW-0548">Nucleotidyltransferase</keyword>
<comment type="caution">
    <text evidence="13">The sequence shown here is derived from an EMBL/GenBank/DDBJ whole genome shotgun (WGS) entry which is preliminary data.</text>
</comment>